<evidence type="ECO:0000313" key="1">
    <source>
        <dbReference type="EMBL" id="KKL98325.1"/>
    </source>
</evidence>
<gene>
    <name evidence="1" type="ORF">LCGC14_1825500</name>
</gene>
<organism evidence="1">
    <name type="scientific">marine sediment metagenome</name>
    <dbReference type="NCBI Taxonomy" id="412755"/>
    <lineage>
        <taxon>unclassified sequences</taxon>
        <taxon>metagenomes</taxon>
        <taxon>ecological metagenomes</taxon>
    </lineage>
</organism>
<proteinExistence type="predicted"/>
<comment type="caution">
    <text evidence="1">The sequence shown here is derived from an EMBL/GenBank/DDBJ whole genome shotgun (WGS) entry which is preliminary data.</text>
</comment>
<evidence type="ECO:0008006" key="2">
    <source>
        <dbReference type="Google" id="ProtNLM"/>
    </source>
</evidence>
<sequence length="50" mass="5624">MNYVYIRSEPGLWTVGFYAPDGKWHSESDHPSTEEAAARVNYLNGGTPHD</sequence>
<dbReference type="AlphaFoldDB" id="A0A0F9IXA4"/>
<accession>A0A0F9IXA4</accession>
<protein>
    <recommendedName>
        <fullName evidence="2">DUF1508 domain-containing protein</fullName>
    </recommendedName>
</protein>
<reference evidence="1" key="1">
    <citation type="journal article" date="2015" name="Nature">
        <title>Complex archaea that bridge the gap between prokaryotes and eukaryotes.</title>
        <authorList>
            <person name="Spang A."/>
            <person name="Saw J.H."/>
            <person name="Jorgensen S.L."/>
            <person name="Zaremba-Niedzwiedzka K."/>
            <person name="Martijn J."/>
            <person name="Lind A.E."/>
            <person name="van Eijk R."/>
            <person name="Schleper C."/>
            <person name="Guy L."/>
            <person name="Ettema T.J."/>
        </authorList>
    </citation>
    <scope>NUCLEOTIDE SEQUENCE</scope>
</reference>
<name>A0A0F9IXA4_9ZZZZ</name>
<dbReference type="EMBL" id="LAZR01017950">
    <property type="protein sequence ID" value="KKL98325.1"/>
    <property type="molecule type" value="Genomic_DNA"/>
</dbReference>